<accession>A0ABP6BHB9</accession>
<dbReference type="EMBL" id="BAAATM010000022">
    <property type="protein sequence ID" value="GAA2554738.1"/>
    <property type="molecule type" value="Genomic_DNA"/>
</dbReference>
<evidence type="ECO:0000313" key="2">
    <source>
        <dbReference type="Proteomes" id="UP001501095"/>
    </source>
</evidence>
<name>A0ABP6BHB9_9ACTN</name>
<keyword evidence="2" id="KW-1185">Reference proteome</keyword>
<protein>
    <submittedName>
        <fullName evidence="1">Uncharacterized protein</fullName>
    </submittedName>
</protein>
<gene>
    <name evidence="1" type="ORF">GCM10010423_64890</name>
</gene>
<dbReference type="Proteomes" id="UP001501095">
    <property type="component" value="Unassembled WGS sequence"/>
</dbReference>
<comment type="caution">
    <text evidence="1">The sequence shown here is derived from an EMBL/GenBank/DDBJ whole genome shotgun (WGS) entry which is preliminary data.</text>
</comment>
<evidence type="ECO:0000313" key="1">
    <source>
        <dbReference type="EMBL" id="GAA2554738.1"/>
    </source>
</evidence>
<organism evidence="1 2">
    <name type="scientific">Streptomyces levis</name>
    <dbReference type="NCBI Taxonomy" id="285566"/>
    <lineage>
        <taxon>Bacteria</taxon>
        <taxon>Bacillati</taxon>
        <taxon>Actinomycetota</taxon>
        <taxon>Actinomycetes</taxon>
        <taxon>Kitasatosporales</taxon>
        <taxon>Streptomycetaceae</taxon>
        <taxon>Streptomyces</taxon>
    </lineage>
</organism>
<sequence length="86" mass="9470">MSAEVVNNALSLLDEVFGPMTPKAREKLREQRNRAVLKGLGFFFTTMGGVQTKGCTRRGCGGTMYKTYERNGNGSQWVCNTCGKVD</sequence>
<reference evidence="2" key="1">
    <citation type="journal article" date="2019" name="Int. J. Syst. Evol. Microbiol.">
        <title>The Global Catalogue of Microorganisms (GCM) 10K type strain sequencing project: providing services to taxonomists for standard genome sequencing and annotation.</title>
        <authorList>
            <consortium name="The Broad Institute Genomics Platform"/>
            <consortium name="The Broad Institute Genome Sequencing Center for Infectious Disease"/>
            <person name="Wu L."/>
            <person name="Ma J."/>
        </authorList>
    </citation>
    <scope>NUCLEOTIDE SEQUENCE [LARGE SCALE GENOMIC DNA]</scope>
    <source>
        <strain evidence="2">JCM 6924</strain>
    </source>
</reference>
<proteinExistence type="predicted"/>